<feature type="domain" description="Thiolase-like protein type 1 additional C-terminal" evidence="4">
    <location>
        <begin position="418"/>
        <end position="500"/>
    </location>
</feature>
<evidence type="ECO:0000313" key="5">
    <source>
        <dbReference type="EMBL" id="KKY21520.1"/>
    </source>
</evidence>
<protein>
    <submittedName>
        <fullName evidence="5">Putative acetylacetyltransferase</fullName>
    </submittedName>
</protein>
<evidence type="ECO:0000313" key="6">
    <source>
        <dbReference type="Proteomes" id="UP000053317"/>
    </source>
</evidence>
<dbReference type="GO" id="GO:0016746">
    <property type="term" value="F:acyltransferase activity"/>
    <property type="evidence" value="ECO:0007669"/>
    <property type="project" value="UniProtKB-KW"/>
</dbReference>
<comment type="similarity">
    <text evidence="1">Belongs to the thiolase-like superfamily. Thiolase family.</text>
</comment>
<keyword evidence="3" id="KW-0012">Acyltransferase</keyword>
<dbReference type="Gene3D" id="2.40.50.840">
    <property type="match status" value="1"/>
</dbReference>
<accession>A0A0G2GXZ6</accession>
<dbReference type="InterPro" id="IPR040771">
    <property type="entry name" value="TLP1_add_C"/>
</dbReference>
<keyword evidence="2 5" id="KW-0808">Transferase</keyword>
<dbReference type="Proteomes" id="UP000053317">
    <property type="component" value="Unassembled WGS sequence"/>
</dbReference>
<reference evidence="5 6" key="1">
    <citation type="submission" date="2015-05" db="EMBL/GenBank/DDBJ databases">
        <title>Distinctive expansion of gene families associated with plant cell wall degradation and secondary metabolism in the genomes of grapevine trunk pathogens.</title>
        <authorList>
            <person name="Lawrence D.P."/>
            <person name="Travadon R."/>
            <person name="Rolshausen P.E."/>
            <person name="Baumgartner K."/>
        </authorList>
    </citation>
    <scope>NUCLEOTIDE SEQUENCE [LARGE SCALE GENOMIC DNA]</scope>
    <source>
        <strain evidence="5">UCRPC4</strain>
    </source>
</reference>
<sequence length="517" mass="55844">MPTPIIIGVGDVKNSSLRVENAVEPLYLMLQACDKSLKDTELPYDAATKLRASIDSVSTVKPWTWLYEDLPGLFSTKASINPPHQFSSGHGGENPARLFDEAAKRIALGQSKVAIITGGEALASLSACAKAGRSPSGWTTLGDGPGSTFAHAGKSIGEFIKAESRKGAPVHVYPLYENGLRAHRDQSILENSQESAALYAEFSRVAERNPLAWSYGTPTRTAEDISTVSNKNRKVTVPYPLLMNPQNNVNLAAAIILTSTEYAEELGVPREKWIYALGGAGTRDSDLFYERPNFHSSPAISQSLDCGLAAAGLKNDDIDLFDFYSCYPIVPKLAANHLGLPMNGLRKPITLLGGLTFFGGAGNNYSMHAITEMTRQLRQGKGRNGLILANGGVLTAQYVICLSCHPRPEGSLYPCEDPLPKTLTYDDAPVLEKRADGDAIIETYTVEFDRDGRPSSTLIVGRLKTNGHRFIASHGDDSTLVKLCSQVEEPIGQLGKVRPNAQEGGCNLFVFTNDSKL</sequence>
<dbReference type="PANTHER" id="PTHR18919">
    <property type="entry name" value="ACETYL-COA C-ACYLTRANSFERASE"/>
    <property type="match status" value="1"/>
</dbReference>
<proteinExistence type="inferred from homology"/>
<comment type="caution">
    <text evidence="5">The sequence shown here is derived from an EMBL/GenBank/DDBJ whole genome shotgun (WGS) entry which is preliminary data.</text>
</comment>
<evidence type="ECO:0000256" key="1">
    <source>
        <dbReference type="ARBA" id="ARBA00010982"/>
    </source>
</evidence>
<organism evidence="5 6">
    <name type="scientific">Phaeomoniella chlamydospora</name>
    <name type="common">Phaeoacremonium chlamydosporum</name>
    <dbReference type="NCBI Taxonomy" id="158046"/>
    <lineage>
        <taxon>Eukaryota</taxon>
        <taxon>Fungi</taxon>
        <taxon>Dikarya</taxon>
        <taxon>Ascomycota</taxon>
        <taxon>Pezizomycotina</taxon>
        <taxon>Eurotiomycetes</taxon>
        <taxon>Chaetothyriomycetidae</taxon>
        <taxon>Phaeomoniellales</taxon>
        <taxon>Phaeomoniellaceae</taxon>
        <taxon>Phaeomoniella</taxon>
    </lineage>
</organism>
<evidence type="ECO:0000259" key="4">
    <source>
        <dbReference type="Pfam" id="PF18313"/>
    </source>
</evidence>
<dbReference type="OrthoDB" id="435240at2759"/>
<evidence type="ECO:0000256" key="3">
    <source>
        <dbReference type="ARBA" id="ARBA00023315"/>
    </source>
</evidence>
<dbReference type="Pfam" id="PF18313">
    <property type="entry name" value="TLP1_add_C"/>
    <property type="match status" value="1"/>
</dbReference>
<gene>
    <name evidence="5" type="ORF">UCRPC4_g03624</name>
</gene>
<dbReference type="EMBL" id="LCWF01000084">
    <property type="protein sequence ID" value="KKY21520.1"/>
    <property type="molecule type" value="Genomic_DNA"/>
</dbReference>
<dbReference type="PANTHER" id="PTHR18919:SF139">
    <property type="entry name" value="THIOLASE-LIKE PROTEIN TYPE 1 ADDITIONAL C-TERMINAL DOMAIN-CONTAINING PROTEIN"/>
    <property type="match status" value="1"/>
</dbReference>
<reference evidence="5 6" key="2">
    <citation type="submission" date="2015-05" db="EMBL/GenBank/DDBJ databases">
        <authorList>
            <person name="Morales-Cruz A."/>
            <person name="Amrine K.C."/>
            <person name="Cantu D."/>
        </authorList>
    </citation>
    <scope>NUCLEOTIDE SEQUENCE [LARGE SCALE GENOMIC DNA]</scope>
    <source>
        <strain evidence="5">UCRPC4</strain>
    </source>
</reference>
<keyword evidence="6" id="KW-1185">Reference proteome</keyword>
<evidence type="ECO:0000256" key="2">
    <source>
        <dbReference type="ARBA" id="ARBA00022679"/>
    </source>
</evidence>
<dbReference type="InterPro" id="IPR016039">
    <property type="entry name" value="Thiolase-like"/>
</dbReference>
<dbReference type="Gene3D" id="3.40.47.10">
    <property type="match status" value="1"/>
</dbReference>
<name>A0A0G2GXZ6_PHACM</name>
<dbReference type="AlphaFoldDB" id="A0A0G2GXZ6"/>
<dbReference type="SUPFAM" id="SSF53901">
    <property type="entry name" value="Thiolase-like"/>
    <property type="match status" value="1"/>
</dbReference>